<dbReference type="InterPro" id="IPR008978">
    <property type="entry name" value="HSP20-like_chaperone"/>
</dbReference>
<evidence type="ECO:0000259" key="3">
    <source>
        <dbReference type="PROSITE" id="PS51203"/>
    </source>
</evidence>
<dbReference type="FunFam" id="2.60.40.790:FF:000013">
    <property type="entry name" value="Very-long-chain (3R)-3-hydroxyacyl-CoA dehydratase"/>
    <property type="match status" value="1"/>
</dbReference>
<dbReference type="PROSITE" id="PS51203">
    <property type="entry name" value="CS"/>
    <property type="match status" value="1"/>
</dbReference>
<proteinExistence type="inferred from homology"/>
<dbReference type="PANTHER" id="PTHR22932:SF1">
    <property type="entry name" value="CO-CHAPERONE PROTEIN DAF-41"/>
    <property type="match status" value="1"/>
</dbReference>
<evidence type="ECO:0000256" key="1">
    <source>
        <dbReference type="ARBA" id="ARBA00025733"/>
    </source>
</evidence>
<dbReference type="GO" id="GO:0005829">
    <property type="term" value="C:cytosol"/>
    <property type="evidence" value="ECO:0007669"/>
    <property type="project" value="TreeGrafter"/>
</dbReference>
<feature type="domain" description="CS" evidence="3">
    <location>
        <begin position="7"/>
        <end position="97"/>
    </location>
</feature>
<dbReference type="GO" id="GO:0005634">
    <property type="term" value="C:nucleus"/>
    <property type="evidence" value="ECO:0007669"/>
    <property type="project" value="TreeGrafter"/>
</dbReference>
<gene>
    <name evidence="4" type="ORF">BEMITA_LOCUS7502</name>
</gene>
<dbReference type="SUPFAM" id="SSF49764">
    <property type="entry name" value="HSP20-like chaperones"/>
    <property type="match status" value="1"/>
</dbReference>
<evidence type="ECO:0000313" key="4">
    <source>
        <dbReference type="EMBL" id="CAH0388595.1"/>
    </source>
</evidence>
<feature type="compositionally biased region" description="Acidic residues" evidence="2">
    <location>
        <begin position="155"/>
        <end position="171"/>
    </location>
</feature>
<keyword evidence="5" id="KW-1185">Reference proteome</keyword>
<dbReference type="KEGG" id="btab:109044579"/>
<protein>
    <recommendedName>
        <fullName evidence="3">CS domain-containing protein</fullName>
    </recommendedName>
</protein>
<dbReference type="InterPro" id="IPR007052">
    <property type="entry name" value="CS_dom"/>
</dbReference>
<dbReference type="GO" id="GO:0051879">
    <property type="term" value="F:Hsp90 protein binding"/>
    <property type="evidence" value="ECO:0007669"/>
    <property type="project" value="InterPro"/>
</dbReference>
<dbReference type="GO" id="GO:0006457">
    <property type="term" value="P:protein folding"/>
    <property type="evidence" value="ECO:0007669"/>
    <property type="project" value="TreeGrafter"/>
</dbReference>
<accession>A0A9P0AC39</accession>
<dbReference type="GO" id="GO:0051131">
    <property type="term" value="P:chaperone-mediated protein complex assembly"/>
    <property type="evidence" value="ECO:0007669"/>
    <property type="project" value="TreeGrafter"/>
</dbReference>
<comment type="similarity">
    <text evidence="1">Belongs to the p23/wos2 family.</text>
</comment>
<dbReference type="Gene3D" id="2.60.40.790">
    <property type="match status" value="1"/>
</dbReference>
<dbReference type="Proteomes" id="UP001152759">
    <property type="component" value="Chromosome 4"/>
</dbReference>
<dbReference type="PANTHER" id="PTHR22932">
    <property type="entry name" value="TELOMERASE-BINDING PROTEIN P23 HSP90 CO-CHAPERONE"/>
    <property type="match status" value="1"/>
</dbReference>
<dbReference type="AlphaFoldDB" id="A0A9P0AC39"/>
<dbReference type="CDD" id="cd06465">
    <property type="entry name" value="p23_hB-ind1_like"/>
    <property type="match status" value="1"/>
</dbReference>
<feature type="compositionally biased region" description="Acidic residues" evidence="2">
    <location>
        <begin position="116"/>
        <end position="125"/>
    </location>
</feature>
<dbReference type="EMBL" id="OU963865">
    <property type="protein sequence ID" value="CAH0388595.1"/>
    <property type="molecule type" value="Genomic_DNA"/>
</dbReference>
<dbReference type="OrthoDB" id="1564555at2759"/>
<evidence type="ECO:0000256" key="2">
    <source>
        <dbReference type="SAM" id="MobiDB-lite"/>
    </source>
</evidence>
<organism evidence="4 5">
    <name type="scientific">Bemisia tabaci</name>
    <name type="common">Sweetpotato whitefly</name>
    <name type="synonym">Aleurodes tabaci</name>
    <dbReference type="NCBI Taxonomy" id="7038"/>
    <lineage>
        <taxon>Eukaryota</taxon>
        <taxon>Metazoa</taxon>
        <taxon>Ecdysozoa</taxon>
        <taxon>Arthropoda</taxon>
        <taxon>Hexapoda</taxon>
        <taxon>Insecta</taxon>
        <taxon>Pterygota</taxon>
        <taxon>Neoptera</taxon>
        <taxon>Paraneoptera</taxon>
        <taxon>Hemiptera</taxon>
        <taxon>Sternorrhyncha</taxon>
        <taxon>Aleyrodoidea</taxon>
        <taxon>Aleyrodidae</taxon>
        <taxon>Aleyrodinae</taxon>
        <taxon>Bemisia</taxon>
    </lineage>
</organism>
<feature type="region of interest" description="Disordered" evidence="2">
    <location>
        <begin position="115"/>
        <end position="171"/>
    </location>
</feature>
<dbReference type="GO" id="GO:0051087">
    <property type="term" value="F:protein-folding chaperone binding"/>
    <property type="evidence" value="ECO:0007669"/>
    <property type="project" value="TreeGrafter"/>
</dbReference>
<dbReference type="Pfam" id="PF04969">
    <property type="entry name" value="CS"/>
    <property type="match status" value="1"/>
</dbReference>
<dbReference type="InterPro" id="IPR045250">
    <property type="entry name" value="p23-like"/>
</dbReference>
<evidence type="ECO:0000313" key="5">
    <source>
        <dbReference type="Proteomes" id="UP001152759"/>
    </source>
</evidence>
<sequence>MSKEEAAIPPPIIWAQRSGVVFVTINVEDCKDPDIKIEEDKFYFKSVGGVEKKLYEVTVPLYKEIDPEKSVKHVRERQIELVLKKKEDKGPYWPHLTKEKNKYHWLKVDFNKWKDEDDSEDDMEGMEGGGFDDLMRSMGGMGGMGGGDDKPSFEGMDDEDSDDEDLPDLEE</sequence>
<name>A0A9P0AC39_BEMTA</name>
<reference evidence="4" key="1">
    <citation type="submission" date="2021-12" db="EMBL/GenBank/DDBJ databases">
        <authorList>
            <person name="King R."/>
        </authorList>
    </citation>
    <scope>NUCLEOTIDE SEQUENCE</scope>
</reference>